<comment type="caution">
    <text evidence="1">The sequence shown here is derived from an EMBL/GenBank/DDBJ whole genome shotgun (WGS) entry which is preliminary data.</text>
</comment>
<evidence type="ECO:0000313" key="1">
    <source>
        <dbReference type="EMBL" id="KIA83652.1"/>
    </source>
</evidence>
<sequence length="88" mass="10715">MAEKISRYFSQKMVKMEYKKRSYDSKNYHSVRKKGKSRKYFLMDLTCYFWQNSDFQSLSLAFTLIRKNPCTRVFFFFKSVGAPFLFLK</sequence>
<proteinExistence type="predicted"/>
<accession>A0ABR4ZQP1</accession>
<dbReference type="Proteomes" id="UP000031275">
    <property type="component" value="Unassembled WGS sequence"/>
</dbReference>
<dbReference type="EMBL" id="JSYK01000003">
    <property type="protein sequence ID" value="KIA83652.1"/>
    <property type="molecule type" value="Genomic_DNA"/>
</dbReference>
<name>A0ABR4ZQP1_9FLAO</name>
<gene>
    <name evidence="1" type="ORF">OA84_09220</name>
</gene>
<organism evidence="1 2">
    <name type="scientific">Kaistella solincola</name>
    <dbReference type="NCBI Taxonomy" id="510955"/>
    <lineage>
        <taxon>Bacteria</taxon>
        <taxon>Pseudomonadati</taxon>
        <taxon>Bacteroidota</taxon>
        <taxon>Flavobacteriia</taxon>
        <taxon>Flavobacteriales</taxon>
        <taxon>Weeksellaceae</taxon>
        <taxon>Chryseobacterium group</taxon>
        <taxon>Kaistella</taxon>
    </lineage>
</organism>
<evidence type="ECO:0000313" key="2">
    <source>
        <dbReference type="Proteomes" id="UP000031275"/>
    </source>
</evidence>
<protein>
    <submittedName>
        <fullName evidence="1">Uncharacterized protein</fullName>
    </submittedName>
</protein>
<reference evidence="1 2" key="1">
    <citation type="submission" date="2014-10" db="EMBL/GenBank/DDBJ databases">
        <title>Kaistella solincola genome.</title>
        <authorList>
            <person name="Newman J.D."/>
        </authorList>
    </citation>
    <scope>NUCLEOTIDE SEQUENCE [LARGE SCALE GENOMIC DNA]</scope>
    <source>
        <strain evidence="1 2">DSM 22468</strain>
    </source>
</reference>
<keyword evidence="2" id="KW-1185">Reference proteome</keyword>